<protein>
    <submittedName>
        <fullName evidence="1">Uncharacterized protein</fullName>
    </submittedName>
</protein>
<dbReference type="AlphaFoldDB" id="A0A316C8A9"/>
<dbReference type="EMBL" id="QGGG01000003">
    <property type="protein sequence ID" value="PWJ85296.1"/>
    <property type="molecule type" value="Genomic_DNA"/>
</dbReference>
<gene>
    <name evidence="1" type="ORF">C7441_103152</name>
</gene>
<dbReference type="RefSeq" id="WP_019172203.1">
    <property type="nucleotide sequence ID" value="NZ_QGGG01000003.1"/>
</dbReference>
<proteinExistence type="predicted"/>
<organism evidence="1 2">
    <name type="scientific">Pseudaminobacter salicylatoxidans</name>
    <dbReference type="NCBI Taxonomy" id="93369"/>
    <lineage>
        <taxon>Bacteria</taxon>
        <taxon>Pseudomonadati</taxon>
        <taxon>Pseudomonadota</taxon>
        <taxon>Alphaproteobacteria</taxon>
        <taxon>Hyphomicrobiales</taxon>
        <taxon>Phyllobacteriaceae</taxon>
        <taxon>Pseudaminobacter</taxon>
    </lineage>
</organism>
<reference evidence="1 2" key="1">
    <citation type="submission" date="2018-05" db="EMBL/GenBank/DDBJ databases">
        <title>Genomic Encyclopedia of Type Strains, Phase IV (KMG-IV): sequencing the most valuable type-strain genomes for metagenomic binning, comparative biology and taxonomic classification.</title>
        <authorList>
            <person name="Goeker M."/>
        </authorList>
    </citation>
    <scope>NUCLEOTIDE SEQUENCE [LARGE SCALE GENOMIC DNA]</scope>
    <source>
        <strain evidence="1 2">DSM 6986</strain>
    </source>
</reference>
<dbReference type="STRING" id="1192868.GCA_000304395_02631"/>
<evidence type="ECO:0000313" key="2">
    <source>
        <dbReference type="Proteomes" id="UP000245396"/>
    </source>
</evidence>
<comment type="caution">
    <text evidence="1">The sequence shown here is derived from an EMBL/GenBank/DDBJ whole genome shotgun (WGS) entry which is preliminary data.</text>
</comment>
<dbReference type="Proteomes" id="UP000245396">
    <property type="component" value="Unassembled WGS sequence"/>
</dbReference>
<evidence type="ECO:0000313" key="1">
    <source>
        <dbReference type="EMBL" id="PWJ85296.1"/>
    </source>
</evidence>
<keyword evidence="2" id="KW-1185">Reference proteome</keyword>
<accession>A0A316C8A9</accession>
<dbReference type="PROSITE" id="PS51257">
    <property type="entry name" value="PROKAR_LIPOPROTEIN"/>
    <property type="match status" value="1"/>
</dbReference>
<name>A0A316C8A9_PSESE</name>
<sequence length="219" mass="24201">MRQMELSGSVSAHFGSACRLALLWIGCLSAMVATSPPAATQGVTSDEGPWLAGAYSFSDELGGFRIRSATGKGTKADPIVIGEELYSASPVTLVMRATKPVRAFDFSGEYANGFLYMRLRVMNASELGWVEFEFELQEILGEPSLFGDGLSFDQRRGDAEAISSDSFTHFDRDFEPYDRLLFTNGKIDPRRIGTFGFLITDYTPNRTFYLVQNPRIPST</sequence>